<comment type="subcellular location">
    <subcellularLocation>
        <location evidence="1">Periplasm</location>
    </subcellularLocation>
</comment>
<evidence type="ECO:0000256" key="4">
    <source>
        <dbReference type="ARBA" id="ARBA00022764"/>
    </source>
</evidence>
<feature type="coiled-coil region" evidence="5">
    <location>
        <begin position="50"/>
        <end position="77"/>
    </location>
</feature>
<accession>A0ABY2UF76</accession>
<proteinExistence type="inferred from homology"/>
<keyword evidence="9" id="KW-1185">Reference proteome</keyword>
<evidence type="ECO:0000256" key="5">
    <source>
        <dbReference type="SAM" id="Coils"/>
    </source>
</evidence>
<comment type="caution">
    <text evidence="8">The sequence shown here is derived from an EMBL/GenBank/DDBJ whole genome shotgun (WGS) entry which is preliminary data.</text>
</comment>
<reference evidence="8 9" key="1">
    <citation type="submission" date="2019-05" db="EMBL/GenBank/DDBJ databases">
        <title>Microbulbifer harenosus sp. nov., an alginate-degrading bacterium isolated from coastal sand.</title>
        <authorList>
            <person name="Huang H."/>
            <person name="Mo K."/>
            <person name="Bao S."/>
        </authorList>
    </citation>
    <scope>NUCLEOTIDE SEQUENCE [LARGE SCALE GENOMIC DNA]</scope>
    <source>
        <strain evidence="8 9">HB161719</strain>
    </source>
</reference>
<evidence type="ECO:0000256" key="6">
    <source>
        <dbReference type="SAM" id="MobiDB-lite"/>
    </source>
</evidence>
<dbReference type="CDD" id="cd09916">
    <property type="entry name" value="CpxP_like"/>
    <property type="match status" value="1"/>
</dbReference>
<organism evidence="8 9">
    <name type="scientific">Microbulbifer harenosus</name>
    <dbReference type="NCBI Taxonomy" id="2576840"/>
    <lineage>
        <taxon>Bacteria</taxon>
        <taxon>Pseudomonadati</taxon>
        <taxon>Pseudomonadota</taxon>
        <taxon>Gammaproteobacteria</taxon>
        <taxon>Cellvibrionales</taxon>
        <taxon>Microbulbiferaceae</taxon>
        <taxon>Microbulbifer</taxon>
    </lineage>
</organism>
<evidence type="ECO:0000256" key="1">
    <source>
        <dbReference type="ARBA" id="ARBA00004418"/>
    </source>
</evidence>
<dbReference type="Gene3D" id="1.20.120.1490">
    <property type="match status" value="1"/>
</dbReference>
<dbReference type="EMBL" id="VANI01000015">
    <property type="protein sequence ID" value="TLM76212.1"/>
    <property type="molecule type" value="Genomic_DNA"/>
</dbReference>
<dbReference type="Proteomes" id="UP000306791">
    <property type="component" value="Unassembled WGS sequence"/>
</dbReference>
<keyword evidence="4" id="KW-0574">Periplasm</keyword>
<evidence type="ECO:0000256" key="3">
    <source>
        <dbReference type="ARBA" id="ARBA00022729"/>
    </source>
</evidence>
<dbReference type="InterPro" id="IPR012899">
    <property type="entry name" value="LTXXQ"/>
</dbReference>
<gene>
    <name evidence="8" type="ORF">FDY93_14750</name>
</gene>
<evidence type="ECO:0000313" key="9">
    <source>
        <dbReference type="Proteomes" id="UP000306791"/>
    </source>
</evidence>
<evidence type="ECO:0000256" key="2">
    <source>
        <dbReference type="ARBA" id="ARBA00008441"/>
    </source>
</evidence>
<name>A0ABY2UF76_9GAMM</name>
<keyword evidence="5" id="KW-0175">Coiled coil</keyword>
<comment type="similarity">
    <text evidence="2">Belongs to the CpxP/Spy family.</text>
</comment>
<feature type="signal peptide" evidence="7">
    <location>
        <begin position="1"/>
        <end position="28"/>
    </location>
</feature>
<evidence type="ECO:0000256" key="7">
    <source>
        <dbReference type="SAM" id="SignalP"/>
    </source>
</evidence>
<evidence type="ECO:0000313" key="8">
    <source>
        <dbReference type="EMBL" id="TLM76212.1"/>
    </source>
</evidence>
<feature type="chain" id="PRO_5045660540" evidence="7">
    <location>
        <begin position="29"/>
        <end position="167"/>
    </location>
</feature>
<dbReference type="PANTHER" id="PTHR38102:SF1">
    <property type="entry name" value="PERIPLASMIC CHAPERONE SPY"/>
    <property type="match status" value="1"/>
</dbReference>
<protein>
    <submittedName>
        <fullName evidence="8">Periplasmic heavy metal sensor</fullName>
    </submittedName>
</protein>
<sequence length="167" mass="19091">MKVMNKWKALAGSLIIGGALTTSGLVMAFPDGDHGPRGHHKGGFHREHMFDRLADELDLTEGQIAQLEANREAGKENRKADRKAMREVHKQLREAIESGADQAALDTLAVKLGQLEVKKFQQMHEQRTQFESILTPEQKTRLDELKAKREARHEKRMQRWKDSQNDE</sequence>
<dbReference type="Pfam" id="PF07813">
    <property type="entry name" value="LTXXQ"/>
    <property type="match status" value="1"/>
</dbReference>
<dbReference type="InterPro" id="IPR052211">
    <property type="entry name" value="Cpx_auxiliary_protein"/>
</dbReference>
<dbReference type="PANTHER" id="PTHR38102">
    <property type="entry name" value="PERIPLASMIC CHAPERONE SPY"/>
    <property type="match status" value="1"/>
</dbReference>
<feature type="compositionally biased region" description="Basic and acidic residues" evidence="6">
    <location>
        <begin position="138"/>
        <end position="167"/>
    </location>
</feature>
<feature type="region of interest" description="Disordered" evidence="6">
    <location>
        <begin position="130"/>
        <end position="167"/>
    </location>
</feature>
<keyword evidence="3 7" id="KW-0732">Signal</keyword>